<dbReference type="EMBL" id="CP017839">
    <property type="protein sequence ID" value="APB01206.1"/>
    <property type="molecule type" value="Genomic_DNA"/>
</dbReference>
<dbReference type="Proteomes" id="UP000180166">
    <property type="component" value="Chromosome"/>
</dbReference>
<reference evidence="1 2" key="1">
    <citation type="submission" date="2016-10" db="EMBL/GenBank/DDBJ databases">
        <title>Genome sequence of Nocardia seriolae strain EM150506, isolated from Anguila japonica.</title>
        <authorList>
            <person name="Han H.-J."/>
        </authorList>
    </citation>
    <scope>NUCLEOTIDE SEQUENCE [LARGE SCALE GENOMIC DNA]</scope>
    <source>
        <strain evidence="1 2">EM150506</strain>
    </source>
</reference>
<dbReference type="KEGG" id="nsr:NS506_07181"/>
<evidence type="ECO:0000313" key="2">
    <source>
        <dbReference type="Proteomes" id="UP000180166"/>
    </source>
</evidence>
<name>A0ABC8B3I8_9NOCA</name>
<gene>
    <name evidence="1" type="ORF">NS506_07181</name>
</gene>
<dbReference type="AlphaFoldDB" id="A0ABC8B3I8"/>
<organism evidence="1 2">
    <name type="scientific">Nocardia seriolae</name>
    <dbReference type="NCBI Taxonomy" id="37332"/>
    <lineage>
        <taxon>Bacteria</taxon>
        <taxon>Bacillati</taxon>
        <taxon>Actinomycetota</taxon>
        <taxon>Actinomycetes</taxon>
        <taxon>Mycobacteriales</taxon>
        <taxon>Nocardiaceae</taxon>
        <taxon>Nocardia</taxon>
    </lineage>
</organism>
<dbReference type="GeneID" id="93372880"/>
<evidence type="ECO:0000313" key="1">
    <source>
        <dbReference type="EMBL" id="APB01206.1"/>
    </source>
</evidence>
<accession>A0ABC8B3I8</accession>
<proteinExistence type="predicted"/>
<sequence>MLGGVRQQVLIEADFDNAAHEAQQKDAQISADGKPLPLVITGDPDSPAATDARQAQQDNVETYAAAIRLARGFRLQAAKAIGDIVKPIVPTGHVADFSRDKRVTLADWNTAHDAYAAKAEPMPFDDPVGLGHIDAVRDLKDLETELAAAENGKGELPLSNALNAKVGDVDKFLSELEKLAPESLSFLKGQNPDSARAYDYGAAAIGLGAGAAWRVGITAGAAALSVTAPARVWPWPVVVGVGDVAFEGFHEHWAEDIHDRGGVV</sequence>
<dbReference type="RefSeq" id="WP_033086752.1">
    <property type="nucleotide sequence ID" value="NZ_AP017900.1"/>
</dbReference>
<protein>
    <submittedName>
        <fullName evidence="1">Uncharacterized protein</fullName>
    </submittedName>
</protein>